<dbReference type="AlphaFoldDB" id="A0A087UFT6"/>
<evidence type="ECO:0000256" key="1">
    <source>
        <dbReference type="SAM" id="MobiDB-lite"/>
    </source>
</evidence>
<organism evidence="2 3">
    <name type="scientific">Stegodyphus mimosarum</name>
    <name type="common">African social velvet spider</name>
    <dbReference type="NCBI Taxonomy" id="407821"/>
    <lineage>
        <taxon>Eukaryota</taxon>
        <taxon>Metazoa</taxon>
        <taxon>Ecdysozoa</taxon>
        <taxon>Arthropoda</taxon>
        <taxon>Chelicerata</taxon>
        <taxon>Arachnida</taxon>
        <taxon>Araneae</taxon>
        <taxon>Araneomorphae</taxon>
        <taxon>Entelegynae</taxon>
        <taxon>Eresoidea</taxon>
        <taxon>Eresidae</taxon>
        <taxon>Stegodyphus</taxon>
    </lineage>
</organism>
<name>A0A087UFT6_STEMI</name>
<reference evidence="2 3" key="1">
    <citation type="submission" date="2013-11" db="EMBL/GenBank/DDBJ databases">
        <title>Genome sequencing of Stegodyphus mimosarum.</title>
        <authorList>
            <person name="Bechsgaard J."/>
        </authorList>
    </citation>
    <scope>NUCLEOTIDE SEQUENCE [LARGE SCALE GENOMIC DNA]</scope>
</reference>
<keyword evidence="3" id="KW-1185">Reference proteome</keyword>
<evidence type="ECO:0000313" key="3">
    <source>
        <dbReference type="Proteomes" id="UP000054359"/>
    </source>
</evidence>
<dbReference type="Proteomes" id="UP000054359">
    <property type="component" value="Unassembled WGS sequence"/>
</dbReference>
<dbReference type="OrthoDB" id="10050556at2759"/>
<feature type="region of interest" description="Disordered" evidence="1">
    <location>
        <begin position="84"/>
        <end position="111"/>
    </location>
</feature>
<accession>A0A087UFT6</accession>
<protein>
    <submittedName>
        <fullName evidence="2">Uncharacterized protein</fullName>
    </submittedName>
</protein>
<proteinExistence type="predicted"/>
<dbReference type="OMA" id="MDASCYC"/>
<evidence type="ECO:0000313" key="2">
    <source>
        <dbReference type="EMBL" id="KFM76225.1"/>
    </source>
</evidence>
<dbReference type="EMBL" id="KK119621">
    <property type="protein sequence ID" value="KFM76225.1"/>
    <property type="molecule type" value="Genomic_DNA"/>
</dbReference>
<feature type="region of interest" description="Disordered" evidence="1">
    <location>
        <begin position="162"/>
        <end position="193"/>
    </location>
</feature>
<feature type="non-terminal residue" evidence="2">
    <location>
        <position position="241"/>
    </location>
</feature>
<feature type="compositionally biased region" description="Polar residues" evidence="1">
    <location>
        <begin position="169"/>
        <end position="193"/>
    </location>
</feature>
<gene>
    <name evidence="2" type="ORF">X975_24843</name>
</gene>
<sequence length="241" mass="26774">MDASCYCCSHDKLKPAEPAAGEMELDAALQELGMLSTITNSRLDYLNEKVKKKRSSNSLSSAPLCIVQMNSQFVTKFSLSKNSVPGADSESEEENDSSAPGRPHGSIEESKSIVNPKLICEQKMRRVYKGIRRRDYMFRPYDFPWRLKLEDSLKNIPVAAAVSDRASPPTVSRQDSGNKSNPSSPVKSQKSLTNLGSSIFRSRSLDDLEISKLEAKDDSCYETGRAEIETMSQRISKLHVS</sequence>